<feature type="transmembrane region" description="Helical" evidence="1">
    <location>
        <begin position="93"/>
        <end position="111"/>
    </location>
</feature>
<evidence type="ECO:0000313" key="2">
    <source>
        <dbReference type="EMBL" id="QND41927.1"/>
    </source>
</evidence>
<evidence type="ECO:0008006" key="4">
    <source>
        <dbReference type="Google" id="ProtNLM"/>
    </source>
</evidence>
<keyword evidence="1" id="KW-1133">Transmembrane helix</keyword>
<evidence type="ECO:0000313" key="3">
    <source>
        <dbReference type="Proteomes" id="UP000515518"/>
    </source>
</evidence>
<organism evidence="2 3">
    <name type="scientific">Rhizobium leguminosarum bv. viciae</name>
    <dbReference type="NCBI Taxonomy" id="387"/>
    <lineage>
        <taxon>Bacteria</taxon>
        <taxon>Pseudomonadati</taxon>
        <taxon>Pseudomonadota</taxon>
        <taxon>Alphaproteobacteria</taxon>
        <taxon>Hyphomicrobiales</taxon>
        <taxon>Rhizobiaceae</taxon>
        <taxon>Rhizobium/Agrobacterium group</taxon>
        <taxon>Rhizobium</taxon>
    </lineage>
</organism>
<accession>A0A7G6RI45</accession>
<gene>
    <name evidence="2" type="ORF">HB770_05270</name>
</gene>
<dbReference type="AlphaFoldDB" id="A0A7G6RI45"/>
<reference evidence="3" key="1">
    <citation type="journal article" date="2020" name="Mol. Plant Microbe">
        <title>Rhizobial microsymbionts of the narrowly endemic Oxytropis species growing in Kamchatka are characterized by significant genetic diversity and possess a set of genes that are associated with T3SS and T6SS secretion systems and can affect the development of symbiosis.</title>
        <authorList>
            <person name="Safronova V."/>
            <person name="Guro P."/>
            <person name="Sazanova A."/>
            <person name="Kuznetsova I."/>
            <person name="Belimov A."/>
            <person name="Yakubov V."/>
            <person name="Chirak E."/>
            <person name="Afonin A."/>
            <person name="Gogolev Y."/>
            <person name="Andronov E."/>
            <person name="Tikhonovich I."/>
        </authorList>
    </citation>
    <scope>NUCLEOTIDE SEQUENCE [LARGE SCALE GENOMIC DNA]</scope>
    <source>
        <strain evidence="3">RCAM0610</strain>
    </source>
</reference>
<dbReference type="Proteomes" id="UP000515518">
    <property type="component" value="Chromosome"/>
</dbReference>
<dbReference type="EMBL" id="CP050549">
    <property type="protein sequence ID" value="QND41927.1"/>
    <property type="molecule type" value="Genomic_DNA"/>
</dbReference>
<feature type="transmembrane region" description="Helical" evidence="1">
    <location>
        <begin position="35"/>
        <end position="55"/>
    </location>
</feature>
<protein>
    <recommendedName>
        <fullName evidence="4">Transmembrane protein</fullName>
    </recommendedName>
</protein>
<proteinExistence type="predicted"/>
<keyword evidence="1" id="KW-0472">Membrane</keyword>
<sequence>MQCDAFSAPYILLAIGCSLSLATGTALLAKQTFNVKLFGLALPTAFVAAATAILFPRCLSGPYWMIDPLSKADWLDRVGQEHSFVYFLQQGQFFIVFMLAVLACIAIMALLNRDWWGAQAACGYCDHVCHRRRKLRADAASDAKHTLRVRIYSTVLAACA</sequence>
<evidence type="ECO:0000256" key="1">
    <source>
        <dbReference type="SAM" id="Phobius"/>
    </source>
</evidence>
<keyword evidence="1" id="KW-0812">Transmembrane</keyword>
<name>A0A7G6RI45_RHILV</name>
<feature type="transmembrane region" description="Helical" evidence="1">
    <location>
        <begin position="6"/>
        <end position="28"/>
    </location>
</feature>